<feature type="compositionally biased region" description="Low complexity" evidence="1">
    <location>
        <begin position="182"/>
        <end position="264"/>
    </location>
</feature>
<reference evidence="3 4" key="1">
    <citation type="submission" date="2017-07" db="EMBL/GenBank/DDBJ databases">
        <authorList>
            <person name="Sun Z.S."/>
            <person name="Albrecht U."/>
            <person name="Echele G."/>
            <person name="Lee C.C."/>
        </authorList>
    </citation>
    <scope>NUCLEOTIDE SEQUENCE [LARGE SCALE GENOMIC DNA]</scope>
    <source>
        <strain evidence="3 4">CGMCC 1.12710</strain>
    </source>
</reference>
<dbReference type="AlphaFoldDB" id="A0A239PKJ5"/>
<dbReference type="InterPro" id="IPR021136">
    <property type="entry name" value="Flagellar_hook_control-like_C"/>
</dbReference>
<gene>
    <name evidence="3" type="ORF">SAMN06297382_0844</name>
</gene>
<feature type="region of interest" description="Disordered" evidence="1">
    <location>
        <begin position="127"/>
        <end position="274"/>
    </location>
</feature>
<feature type="domain" description="Flagellar hook-length control protein-like C-terminal" evidence="2">
    <location>
        <begin position="361"/>
        <end position="435"/>
    </location>
</feature>
<keyword evidence="4" id="KW-1185">Reference proteome</keyword>
<dbReference type="RefSeq" id="WP_089411291.1">
    <property type="nucleotide sequence ID" value="NZ_FZQA01000001.1"/>
</dbReference>
<sequence length="478" mass="48143">MDALAALGLVAPKPPLREGETPEGTAPAGGEGGPFAQAFGLGAPPPRAEMAANADGRGAPAPRLLRIAQAARDIAAESADVIVNADGSLALVEAPSDDGAFSPEAPEIDSQTDEAIAPATQEAIPVQITIDGGEGESAPVQSPQEASPTRGADRSGFGEDGAAPIEGPLAANPRREPRETVARAAPVDPVRAGERAAAPAAVAVENAARAGESSPAPVASPAPLAAGSAPQDAPAQIAAAPAPGDRAAPGAPLAASAEIAPSEARPVETPGPRAGADAARLLAEGRARLSLIDRQAGQPFAHGLEALAARESAPAPFAAAGDVIHLQAGEGAPVETAARSEAARAQAGADAARQVIASIRAEKGASSIDVQLDPPDLGKVRIHFAIDRNDSVLATVSSDRGDTLDLLRRHANDLLRGLEDAGFAGVQLEFAAHERNERAPGAGAQEGAGFDAAEDEKIAPRQVTYLSLRENNRLDRLV</sequence>
<evidence type="ECO:0000256" key="1">
    <source>
        <dbReference type="SAM" id="MobiDB-lite"/>
    </source>
</evidence>
<organism evidence="3 4">
    <name type="scientific">Amphiplicatus metriothermophilus</name>
    <dbReference type="NCBI Taxonomy" id="1519374"/>
    <lineage>
        <taxon>Bacteria</taxon>
        <taxon>Pseudomonadati</taxon>
        <taxon>Pseudomonadota</taxon>
        <taxon>Alphaproteobacteria</taxon>
        <taxon>Parvularculales</taxon>
        <taxon>Parvularculaceae</taxon>
        <taxon>Amphiplicatus</taxon>
    </lineage>
</organism>
<dbReference type="Pfam" id="PF02120">
    <property type="entry name" value="Flg_hook"/>
    <property type="match status" value="1"/>
</dbReference>
<evidence type="ECO:0000313" key="3">
    <source>
        <dbReference type="EMBL" id="SNT68342.1"/>
    </source>
</evidence>
<evidence type="ECO:0000259" key="2">
    <source>
        <dbReference type="Pfam" id="PF02120"/>
    </source>
</evidence>
<dbReference type="Gene3D" id="3.30.750.140">
    <property type="match status" value="1"/>
</dbReference>
<name>A0A239PKJ5_9PROT</name>
<proteinExistence type="predicted"/>
<evidence type="ECO:0000313" key="4">
    <source>
        <dbReference type="Proteomes" id="UP000198346"/>
    </source>
</evidence>
<dbReference type="Proteomes" id="UP000198346">
    <property type="component" value="Unassembled WGS sequence"/>
</dbReference>
<accession>A0A239PKJ5</accession>
<dbReference type="OrthoDB" id="7203912at2"/>
<feature type="region of interest" description="Disordered" evidence="1">
    <location>
        <begin position="1"/>
        <end position="58"/>
    </location>
</feature>
<dbReference type="EMBL" id="FZQA01000001">
    <property type="protein sequence ID" value="SNT68342.1"/>
    <property type="molecule type" value="Genomic_DNA"/>
</dbReference>
<protein>
    <submittedName>
        <fullName evidence="3">Hook-length control protein FliK</fullName>
    </submittedName>
</protein>
<dbReference type="InterPro" id="IPR038610">
    <property type="entry name" value="FliK-like_C_sf"/>
</dbReference>
<dbReference type="CDD" id="cd17470">
    <property type="entry name" value="T3SS_Flik_C"/>
    <property type="match status" value="1"/>
</dbReference>